<comment type="pathway">
    <text evidence="4">Amino-acid biosynthesis; L-valine biosynthesis; L-valine from pyruvate: step 1/4.</text>
</comment>
<evidence type="ECO:0000256" key="17">
    <source>
        <dbReference type="ARBA" id="ARBA00023157"/>
    </source>
</evidence>
<feature type="region of interest" description="Disordered" evidence="21">
    <location>
        <begin position="495"/>
        <end position="523"/>
    </location>
</feature>
<dbReference type="InterPro" id="IPR045865">
    <property type="entry name" value="ACT-like_dom_sf"/>
</dbReference>
<keyword evidence="11" id="KW-0732">Signal</keyword>
<accession>A0AAF0J0E4</accession>
<evidence type="ECO:0000256" key="8">
    <source>
        <dbReference type="ARBA" id="ARBA00022448"/>
    </source>
</evidence>
<evidence type="ECO:0000256" key="3">
    <source>
        <dbReference type="ARBA" id="ARBA00004974"/>
    </source>
</evidence>
<evidence type="ECO:0000313" key="24">
    <source>
        <dbReference type="Proteomes" id="UP001214415"/>
    </source>
</evidence>
<dbReference type="NCBIfam" id="TIGR00119">
    <property type="entry name" value="acolac_sm"/>
    <property type="match status" value="1"/>
</dbReference>
<dbReference type="Pfam" id="PF22629">
    <property type="entry name" value="ACT_AHAS_ss"/>
    <property type="match status" value="1"/>
</dbReference>
<dbReference type="PANTHER" id="PTHR12613:SF0">
    <property type="entry name" value="ERO1-LIKE PROTEIN"/>
    <property type="match status" value="1"/>
</dbReference>
<dbReference type="InterPro" id="IPR037192">
    <property type="entry name" value="ERO1-like_sf"/>
</dbReference>
<dbReference type="Gene3D" id="3.30.70.260">
    <property type="match status" value="1"/>
</dbReference>
<evidence type="ECO:0000256" key="7">
    <source>
        <dbReference type="ARBA" id="ARBA00011802"/>
    </source>
</evidence>
<dbReference type="CDD" id="cd04878">
    <property type="entry name" value="ACT_AHAS"/>
    <property type="match status" value="1"/>
</dbReference>
<proteinExistence type="inferred from homology"/>
<dbReference type="InterPro" id="IPR004789">
    <property type="entry name" value="Acetalactate_synth_ssu"/>
</dbReference>
<comment type="subunit">
    <text evidence="7">May function both as a monomer and a homodimer.</text>
</comment>
<evidence type="ECO:0000256" key="1">
    <source>
        <dbReference type="ARBA" id="ARBA00001974"/>
    </source>
</evidence>
<dbReference type="GO" id="GO:0034975">
    <property type="term" value="P:protein folding in endoplasmic reticulum"/>
    <property type="evidence" value="ECO:0007669"/>
    <property type="project" value="InterPro"/>
</dbReference>
<dbReference type="Pfam" id="PF10369">
    <property type="entry name" value="ALS_ss_C"/>
    <property type="match status" value="1"/>
</dbReference>
<dbReference type="GO" id="GO:0005789">
    <property type="term" value="C:endoplasmic reticulum membrane"/>
    <property type="evidence" value="ECO:0007669"/>
    <property type="project" value="UniProtKB-SubCell"/>
</dbReference>
<keyword evidence="10" id="KW-0285">Flavoprotein</keyword>
<comment type="subcellular location">
    <subcellularLocation>
        <location evidence="2">Endoplasmic reticulum membrane</location>
        <topology evidence="2">Peripheral membrane protein</topology>
        <orientation evidence="2">Lumenal side</orientation>
    </subcellularLocation>
</comment>
<comment type="similarity">
    <text evidence="5">Belongs to the acetolactate synthase small subunit family.</text>
</comment>
<keyword evidence="9" id="KW-0028">Amino-acid biosynthesis</keyword>
<dbReference type="Pfam" id="PF04137">
    <property type="entry name" value="ERO1"/>
    <property type="match status" value="1"/>
</dbReference>
<dbReference type="EMBL" id="CP119906">
    <property type="protein sequence ID" value="WFD24652.1"/>
    <property type="molecule type" value="Genomic_DNA"/>
</dbReference>
<evidence type="ECO:0000256" key="15">
    <source>
        <dbReference type="ARBA" id="ARBA00023002"/>
    </source>
</evidence>
<evidence type="ECO:0000256" key="18">
    <source>
        <dbReference type="ARBA" id="ARBA00023180"/>
    </source>
</evidence>
<evidence type="ECO:0000256" key="6">
    <source>
        <dbReference type="ARBA" id="ARBA00008277"/>
    </source>
</evidence>
<evidence type="ECO:0000256" key="11">
    <source>
        <dbReference type="ARBA" id="ARBA00022729"/>
    </source>
</evidence>
<dbReference type="GO" id="GO:0071949">
    <property type="term" value="F:FAD binding"/>
    <property type="evidence" value="ECO:0007669"/>
    <property type="project" value="InterPro"/>
</dbReference>
<feature type="region of interest" description="Disordered" evidence="21">
    <location>
        <begin position="440"/>
        <end position="465"/>
    </location>
</feature>
<dbReference type="Proteomes" id="UP001214415">
    <property type="component" value="Chromosome 7"/>
</dbReference>
<dbReference type="GO" id="GO:0009082">
    <property type="term" value="P:branched-chain amino acid biosynthetic process"/>
    <property type="evidence" value="ECO:0007669"/>
    <property type="project" value="UniProtKB-KW"/>
</dbReference>
<dbReference type="GO" id="GO:1990610">
    <property type="term" value="F:acetolactate synthase regulator activity"/>
    <property type="evidence" value="ECO:0007669"/>
    <property type="project" value="InterPro"/>
</dbReference>
<protein>
    <submittedName>
        <fullName evidence="23">Endoplasmic oxidoreductin-1</fullName>
    </submittedName>
</protein>
<evidence type="ECO:0000256" key="16">
    <source>
        <dbReference type="ARBA" id="ARBA00023136"/>
    </source>
</evidence>
<evidence type="ECO:0000256" key="13">
    <source>
        <dbReference type="ARBA" id="ARBA00022827"/>
    </source>
</evidence>
<dbReference type="Gene3D" id="3.30.70.1150">
    <property type="entry name" value="ACT-like. Chain A, domain 2"/>
    <property type="match status" value="1"/>
</dbReference>
<evidence type="ECO:0000256" key="5">
    <source>
        <dbReference type="ARBA" id="ARBA00006341"/>
    </source>
</evidence>
<dbReference type="GO" id="GO:0015035">
    <property type="term" value="F:protein-disulfide reductase activity"/>
    <property type="evidence" value="ECO:0007669"/>
    <property type="project" value="InterPro"/>
</dbReference>
<dbReference type="FunFam" id="3.30.70.260:FF:000001">
    <property type="entry name" value="Acetolactate synthase, small subunit"/>
    <property type="match status" value="1"/>
</dbReference>
<comment type="cofactor">
    <cofactor evidence="1">
        <name>FAD</name>
        <dbReference type="ChEBI" id="CHEBI:57692"/>
    </cofactor>
</comment>
<feature type="domain" description="ACT" evidence="22">
    <location>
        <begin position="554"/>
        <end position="631"/>
    </location>
</feature>
<keyword evidence="24" id="KW-1185">Reference proteome</keyword>
<dbReference type="InterPro" id="IPR002912">
    <property type="entry name" value="ACT_dom"/>
</dbReference>
<keyword evidence="18" id="KW-0325">Glycoprotein</keyword>
<dbReference type="GO" id="GO:0016972">
    <property type="term" value="F:thiol oxidase activity"/>
    <property type="evidence" value="ECO:0007669"/>
    <property type="project" value="InterPro"/>
</dbReference>
<dbReference type="InterPro" id="IPR039557">
    <property type="entry name" value="AHAS_ACT"/>
</dbReference>
<keyword evidence="8" id="KW-0813">Transport</keyword>
<dbReference type="InterPro" id="IPR054480">
    <property type="entry name" value="AHAS_small-like_ACT"/>
</dbReference>
<evidence type="ECO:0000256" key="19">
    <source>
        <dbReference type="ARBA" id="ARBA00023284"/>
    </source>
</evidence>
<evidence type="ECO:0000256" key="9">
    <source>
        <dbReference type="ARBA" id="ARBA00022605"/>
    </source>
</evidence>
<dbReference type="GO" id="GO:0008652">
    <property type="term" value="P:amino acid biosynthetic process"/>
    <property type="evidence" value="ECO:0007669"/>
    <property type="project" value="UniProtKB-KW"/>
</dbReference>
<organism evidence="23 24">
    <name type="scientific">Malassezia equina</name>
    <dbReference type="NCBI Taxonomy" id="1381935"/>
    <lineage>
        <taxon>Eukaryota</taxon>
        <taxon>Fungi</taxon>
        <taxon>Dikarya</taxon>
        <taxon>Basidiomycota</taxon>
        <taxon>Ustilaginomycotina</taxon>
        <taxon>Malasseziomycetes</taxon>
        <taxon>Malasseziales</taxon>
        <taxon>Malasseziaceae</taxon>
        <taxon>Malassezia</taxon>
    </lineage>
</organism>
<keyword evidence="17" id="KW-1015">Disulfide bond</keyword>
<feature type="compositionally biased region" description="Low complexity" evidence="21">
    <location>
        <begin position="495"/>
        <end position="505"/>
    </location>
</feature>
<evidence type="ECO:0000256" key="20">
    <source>
        <dbReference type="ARBA" id="ARBA00023304"/>
    </source>
</evidence>
<keyword evidence="14" id="KW-0249">Electron transport</keyword>
<dbReference type="SUPFAM" id="SSF55021">
    <property type="entry name" value="ACT-like"/>
    <property type="match status" value="2"/>
</dbReference>
<keyword evidence="12" id="KW-0256">Endoplasmic reticulum</keyword>
<gene>
    <name evidence="23" type="primary">ERO1</name>
    <name evidence="23" type="ORF">MEQU1_003355</name>
</gene>
<feature type="region of interest" description="Disordered" evidence="21">
    <location>
        <begin position="762"/>
        <end position="784"/>
    </location>
</feature>
<evidence type="ECO:0000256" key="12">
    <source>
        <dbReference type="ARBA" id="ARBA00022824"/>
    </source>
</evidence>
<evidence type="ECO:0000256" key="21">
    <source>
        <dbReference type="SAM" id="MobiDB-lite"/>
    </source>
</evidence>
<evidence type="ECO:0000256" key="14">
    <source>
        <dbReference type="ARBA" id="ARBA00022982"/>
    </source>
</evidence>
<dbReference type="PROSITE" id="PS51671">
    <property type="entry name" value="ACT"/>
    <property type="match status" value="1"/>
</dbReference>
<keyword evidence="16" id="KW-0472">Membrane</keyword>
<keyword evidence="19" id="KW-0676">Redox-active center</keyword>
<reference evidence="23" key="1">
    <citation type="submission" date="2023-03" db="EMBL/GenBank/DDBJ databases">
        <title>Mating type loci evolution in Malassezia.</title>
        <authorList>
            <person name="Coelho M.A."/>
        </authorList>
    </citation>
    <scope>NUCLEOTIDE SEQUENCE</scope>
    <source>
        <strain evidence="23">CBS 12830</strain>
    </source>
</reference>
<dbReference type="InterPro" id="IPR007266">
    <property type="entry name" value="Ero1"/>
</dbReference>
<keyword evidence="20" id="KW-0100">Branched-chain amino acid biosynthesis</keyword>
<evidence type="ECO:0000259" key="22">
    <source>
        <dbReference type="PROSITE" id="PS51671"/>
    </source>
</evidence>
<dbReference type="PANTHER" id="PTHR12613">
    <property type="entry name" value="ERO1-RELATED"/>
    <property type="match status" value="1"/>
</dbReference>
<evidence type="ECO:0000256" key="4">
    <source>
        <dbReference type="ARBA" id="ARBA00005025"/>
    </source>
</evidence>
<keyword evidence="15" id="KW-0560">Oxidoreductase</keyword>
<dbReference type="InterPro" id="IPR027271">
    <property type="entry name" value="Acetolactate_synth/TF_NikR_C"/>
</dbReference>
<dbReference type="SUPFAM" id="SSF110019">
    <property type="entry name" value="ERO1-like"/>
    <property type="match status" value="1"/>
</dbReference>
<evidence type="ECO:0000256" key="2">
    <source>
        <dbReference type="ARBA" id="ARBA00004367"/>
    </source>
</evidence>
<sequence>MEPNSQAASGKGTPICRPTGQIHDACLDYESVEKMNDHDIFERLDRLRKTRYFRYFMVDLFKECPFWNDDGLCMNRACTVERMNETDMPDEFRSYRLSQLEQSVDDHEQGSMASGESPTDFCQLDDDNPNGDAIFVDLLKNPERFTGYAGPSANRVWRSIYEENCFGGAKWTEPPRPVSTTGTGFVSQSQGLSAVKSVPFTLLNPQASDDGSLETLIDAIKAPTDPAATEQCLEKRVFYRVISGLHASISIHICNEYLDPETKSWAPNLGCFMTRISQHPERLQNVYFDYVLLMRALSKAAEYLEKVGLRESDRITDKESQEELTGLLEAARSNEASFDEHKLFAMNDDPVHNQEVLTLKEDFRLHFRNISRIMDCVGCDKCRLWGKVQVTGIGTALKLLFAFEASDEKYCTSYEKLTQIRAVETFRNMYQNSLHEGGDVEAQEVSASETPDTSPQPPPSQEHDELMPTLWRAAVSGRSGAREILAVSRMYSSSSQGQERLSSTSALDHKLSHRHGKLPPLPAMDRPIMEAGYAVSNILYNTPPPSTQPFRRHILNMFVQDEPGVLARVSGCLAARGVNIDSLVVCATDVPDLSRMCIVLRGQKGTIEQVRRQLEDLVPVWAVVDYSDTKVIEREIMLVKVSTLGPEHFETEHLGIAGEAEHEVDLAVAEAEGKTPTPKPNVSATEALSIKNDSLRSIRTLAEQFDGRIVDVSDSSVIVQLCAKSSRLDSFFKLVRPFGILELSRSGTMVLPRTPIKSDWKSLSDQEEIETQAASMDASLLPPG</sequence>
<evidence type="ECO:0000256" key="10">
    <source>
        <dbReference type="ARBA" id="ARBA00022630"/>
    </source>
</evidence>
<comment type="pathway">
    <text evidence="3">Amino-acid biosynthesis; L-isoleucine biosynthesis; L-isoleucine from 2-oxobutanoate: step 1/4.</text>
</comment>
<name>A0AAF0J0E4_9BASI</name>
<dbReference type="AlphaFoldDB" id="A0AAF0J0E4"/>
<keyword evidence="13" id="KW-0274">FAD</keyword>
<dbReference type="InterPro" id="IPR019455">
    <property type="entry name" value="Acetolactate_synth_ssu_C"/>
</dbReference>
<evidence type="ECO:0000313" key="23">
    <source>
        <dbReference type="EMBL" id="WFD24652.1"/>
    </source>
</evidence>
<comment type="similarity">
    <text evidence="6">Belongs to the EROs family.</text>
</comment>